<dbReference type="GO" id="GO:0003677">
    <property type="term" value="F:DNA binding"/>
    <property type="evidence" value="ECO:0007669"/>
    <property type="project" value="InterPro"/>
</dbReference>
<dbReference type="InterPro" id="IPR011010">
    <property type="entry name" value="DNA_brk_join_enz"/>
</dbReference>
<feature type="region of interest" description="Disordered" evidence="1">
    <location>
        <begin position="354"/>
        <end position="378"/>
    </location>
</feature>
<gene>
    <name evidence="2" type="ORF">SAMN05216466_10526</name>
</gene>
<dbReference type="RefSeq" id="WP_143016575.1">
    <property type="nucleotide sequence ID" value="NZ_FNCJ01000005.1"/>
</dbReference>
<dbReference type="AlphaFoldDB" id="A0A1G7WS28"/>
<evidence type="ECO:0000313" key="2">
    <source>
        <dbReference type="EMBL" id="SDG74775.1"/>
    </source>
</evidence>
<protein>
    <submittedName>
        <fullName evidence="2">Uncharacterized protein</fullName>
    </submittedName>
</protein>
<evidence type="ECO:0000313" key="3">
    <source>
        <dbReference type="Proteomes" id="UP000199706"/>
    </source>
</evidence>
<sequence>MKTVQSIPRPMNTPLIRDVSAYQNFRLTKVTPEAQALIGDVVKKAASHIARRMPRVIRCFECYLQITDGPVLGARETWVANIRVLESFIGALNSPAFIQAKGSTRAAYVQVGMYLLTTLGGQTVDKNVSTGPRSSLVMQFTERFQTLQLNESAVILWRAWPVTPLSGKVISLPLYGVYEAHGAAIAQSLHDACATYVATRRIDRIPGFKELADYLSGLPSFNFSTYQSPDSSSLLWENFYQFYKDSRAGKCKPQTILNDWCTFCSFAQSALIGPGLISPPAGGMPGPLAEDIFSTEDNKALAKLLLPVPPELGTYQALAFLREEMPKTLHIIKKWATDEAESLYNRAKARRHAARLGTARVRPEDAEGKSNPRSLMNRENPTFYENACATYERYGHISRQDYENPAGIFPDNLELVSHELGLPSAGTLLAHATLLVHEHPEIIPSFLENLRLWNSSGKLTGLVRLGKVTYLIGKKYRAHGKHVIKQIQLTKTSRRLIVEILRITSNLRKYLKDRGDPNWRYLFLSCDKGFDYPTRLTRFSPLTSGPGPRERLANAFYQAGAPSIAYVHTLAKQFSLRSVRHTRAITIFLETHSEVEMAKALGHARRSRALNSYLPKALAAFLRVRWIRAFQTRIIVHTTRNSPHQLIASGLCDTHALNMFMEQHPFPDIDQLSHSYDEGSVAATDSDIKNGTFVINGSVGNLTVLTNIIRAVDEANQPMNANAKYWASLSKHVIEYIKSQSGRQPSLAKAIYEAESNSRILDLSLVIYA</sequence>
<accession>A0A1G7WS28</accession>
<proteinExistence type="predicted"/>
<dbReference type="SUPFAM" id="SSF56349">
    <property type="entry name" value="DNA breaking-rejoining enzymes"/>
    <property type="match status" value="1"/>
</dbReference>
<organism evidence="2 3">
    <name type="scientific">Paraburkholderia phenazinium</name>
    <dbReference type="NCBI Taxonomy" id="60549"/>
    <lineage>
        <taxon>Bacteria</taxon>
        <taxon>Pseudomonadati</taxon>
        <taxon>Pseudomonadota</taxon>
        <taxon>Betaproteobacteria</taxon>
        <taxon>Burkholderiales</taxon>
        <taxon>Burkholderiaceae</taxon>
        <taxon>Paraburkholderia</taxon>
    </lineage>
</organism>
<dbReference type="EMBL" id="FNCJ01000005">
    <property type="protein sequence ID" value="SDG74775.1"/>
    <property type="molecule type" value="Genomic_DNA"/>
</dbReference>
<dbReference type="OrthoDB" id="8532641at2"/>
<feature type="compositionally biased region" description="Basic and acidic residues" evidence="1">
    <location>
        <begin position="361"/>
        <end position="370"/>
    </location>
</feature>
<reference evidence="2 3" key="1">
    <citation type="submission" date="2016-10" db="EMBL/GenBank/DDBJ databases">
        <authorList>
            <person name="de Groot N.N."/>
        </authorList>
    </citation>
    <scope>NUCLEOTIDE SEQUENCE [LARGE SCALE GENOMIC DNA]</scope>
    <source>
        <strain evidence="2 3">LMG 2247</strain>
    </source>
</reference>
<evidence type="ECO:0000256" key="1">
    <source>
        <dbReference type="SAM" id="MobiDB-lite"/>
    </source>
</evidence>
<dbReference type="Proteomes" id="UP000199706">
    <property type="component" value="Unassembled WGS sequence"/>
</dbReference>
<name>A0A1G7WS28_9BURK</name>